<evidence type="ECO:0000256" key="8">
    <source>
        <dbReference type="ARBA" id="ARBA00022989"/>
    </source>
</evidence>
<evidence type="ECO:0000256" key="15">
    <source>
        <dbReference type="ARBA" id="ARBA00036878"/>
    </source>
</evidence>
<feature type="transmembrane region" description="Helical" evidence="22">
    <location>
        <begin position="376"/>
        <end position="397"/>
    </location>
</feature>
<keyword evidence="8 22" id="KW-1133">Transmembrane helix</keyword>
<feature type="transmembrane region" description="Helical" evidence="22">
    <location>
        <begin position="268"/>
        <end position="287"/>
    </location>
</feature>
<feature type="transmembrane region" description="Helical" evidence="22">
    <location>
        <begin position="422"/>
        <end position="442"/>
    </location>
</feature>
<evidence type="ECO:0000256" key="7">
    <source>
        <dbReference type="ARBA" id="ARBA00022970"/>
    </source>
</evidence>
<dbReference type="GO" id="GO:0006865">
    <property type="term" value="P:amino acid transport"/>
    <property type="evidence" value="ECO:0007669"/>
    <property type="project" value="UniProtKB-KW"/>
</dbReference>
<comment type="catalytic activity">
    <reaction evidence="14">
        <text>L-asparagine(out) = L-asparagine(in)</text>
        <dbReference type="Rhea" id="RHEA:73423"/>
        <dbReference type="ChEBI" id="CHEBI:58048"/>
    </reaction>
</comment>
<dbReference type="GO" id="GO:0046872">
    <property type="term" value="F:metal ion binding"/>
    <property type="evidence" value="ECO:0007669"/>
    <property type="project" value="UniProtKB-KW"/>
</dbReference>
<evidence type="ECO:0000256" key="19">
    <source>
        <dbReference type="ARBA" id="ARBA00040233"/>
    </source>
</evidence>
<feature type="transmembrane region" description="Helical" evidence="22">
    <location>
        <begin position="462"/>
        <end position="483"/>
    </location>
</feature>
<evidence type="ECO:0000256" key="6">
    <source>
        <dbReference type="ARBA" id="ARBA00022753"/>
    </source>
</evidence>
<accession>A0ABD1KMC3</accession>
<protein>
    <recommendedName>
        <fullName evidence="19">Neutral amino acid transporter 9</fullName>
    </recommendedName>
    <alternativeName>
        <fullName evidence="20">Solute carrier family 38 member 9</fullName>
    </alternativeName>
</protein>
<evidence type="ECO:0000256" key="12">
    <source>
        <dbReference type="ARBA" id="ARBA00023180"/>
    </source>
</evidence>
<comment type="catalytic activity">
    <reaction evidence="16">
        <text>L-leucine(in) = L-leucine(out)</text>
        <dbReference type="Rhea" id="RHEA:73011"/>
        <dbReference type="ChEBI" id="CHEBI:57427"/>
    </reaction>
</comment>
<dbReference type="EMBL" id="JBHFQA010000004">
    <property type="protein sequence ID" value="KAL2100268.1"/>
    <property type="molecule type" value="Genomic_DNA"/>
</dbReference>
<evidence type="ECO:0000256" key="14">
    <source>
        <dbReference type="ARBA" id="ARBA00036663"/>
    </source>
</evidence>
<dbReference type="GO" id="GO:0031902">
    <property type="term" value="C:late endosome membrane"/>
    <property type="evidence" value="ECO:0007669"/>
    <property type="project" value="UniProtKB-SubCell"/>
</dbReference>
<keyword evidence="7" id="KW-0029">Amino-acid transport</keyword>
<dbReference type="GO" id="GO:0005765">
    <property type="term" value="C:lysosomal membrane"/>
    <property type="evidence" value="ECO:0007669"/>
    <property type="project" value="UniProtKB-SubCell"/>
</dbReference>
<evidence type="ECO:0000313" key="25">
    <source>
        <dbReference type="Proteomes" id="UP001591681"/>
    </source>
</evidence>
<evidence type="ECO:0000256" key="3">
    <source>
        <dbReference type="ARBA" id="ARBA00022448"/>
    </source>
</evidence>
<evidence type="ECO:0000256" key="11">
    <source>
        <dbReference type="ARBA" id="ARBA00023157"/>
    </source>
</evidence>
<evidence type="ECO:0000256" key="21">
    <source>
        <dbReference type="SAM" id="MobiDB-lite"/>
    </source>
</evidence>
<feature type="transmembrane region" description="Helical" evidence="22">
    <location>
        <begin position="299"/>
        <end position="322"/>
    </location>
</feature>
<keyword evidence="6" id="KW-0967">Endosome</keyword>
<comment type="similarity">
    <text evidence="18">Belongs to the amino acid/polyamine transporter 2 family. SLC38A9 subfamily.</text>
</comment>
<feature type="transmembrane region" description="Helical" evidence="22">
    <location>
        <begin position="182"/>
        <end position="202"/>
    </location>
</feature>
<dbReference type="PANTHER" id="PTHR22950:SF244">
    <property type="entry name" value="NEUTRAL AMINO ACID TRANSPORTER 9"/>
    <property type="match status" value="1"/>
</dbReference>
<feature type="transmembrane region" description="Helical" evidence="22">
    <location>
        <begin position="489"/>
        <end position="513"/>
    </location>
</feature>
<organism evidence="24 25">
    <name type="scientific">Coilia grayii</name>
    <name type="common">Gray's grenadier anchovy</name>
    <dbReference type="NCBI Taxonomy" id="363190"/>
    <lineage>
        <taxon>Eukaryota</taxon>
        <taxon>Metazoa</taxon>
        <taxon>Chordata</taxon>
        <taxon>Craniata</taxon>
        <taxon>Vertebrata</taxon>
        <taxon>Euteleostomi</taxon>
        <taxon>Actinopterygii</taxon>
        <taxon>Neopterygii</taxon>
        <taxon>Teleostei</taxon>
        <taxon>Clupei</taxon>
        <taxon>Clupeiformes</taxon>
        <taxon>Clupeoidei</taxon>
        <taxon>Engraulidae</taxon>
        <taxon>Coilinae</taxon>
        <taxon>Coilia</taxon>
    </lineage>
</organism>
<feature type="domain" description="Amino acid transporter transmembrane" evidence="23">
    <location>
        <begin position="264"/>
        <end position="540"/>
    </location>
</feature>
<comment type="catalytic activity">
    <reaction evidence="15">
        <text>L-glutamine(out) = L-glutamine(in)</text>
        <dbReference type="Rhea" id="RHEA:73419"/>
        <dbReference type="ChEBI" id="CHEBI:58359"/>
    </reaction>
</comment>
<name>A0ABD1KMC3_9TELE</name>
<evidence type="ECO:0000313" key="24">
    <source>
        <dbReference type="EMBL" id="KAL2100268.1"/>
    </source>
</evidence>
<evidence type="ECO:0000256" key="22">
    <source>
        <dbReference type="SAM" id="Phobius"/>
    </source>
</evidence>
<dbReference type="AlphaFoldDB" id="A0ABD1KMC3"/>
<evidence type="ECO:0000256" key="20">
    <source>
        <dbReference type="ARBA" id="ARBA00042870"/>
    </source>
</evidence>
<feature type="region of interest" description="Disordered" evidence="21">
    <location>
        <begin position="1"/>
        <end position="20"/>
    </location>
</feature>
<feature type="transmembrane region" description="Helical" evidence="22">
    <location>
        <begin position="342"/>
        <end position="364"/>
    </location>
</feature>
<evidence type="ECO:0000256" key="10">
    <source>
        <dbReference type="ARBA" id="ARBA00023136"/>
    </source>
</evidence>
<evidence type="ECO:0000256" key="13">
    <source>
        <dbReference type="ARBA" id="ARBA00023228"/>
    </source>
</evidence>
<evidence type="ECO:0000256" key="9">
    <source>
        <dbReference type="ARBA" id="ARBA00023053"/>
    </source>
</evidence>
<evidence type="ECO:0000256" key="4">
    <source>
        <dbReference type="ARBA" id="ARBA00022692"/>
    </source>
</evidence>
<keyword evidence="12" id="KW-0325">Glycoprotein</keyword>
<evidence type="ECO:0000259" key="23">
    <source>
        <dbReference type="Pfam" id="PF01490"/>
    </source>
</evidence>
<sequence length="545" mass="61318">MEDDTKPLLGDTSTDSLEPRVRRPFYVEPRNIVDDATQERVSSEASILSSRIHYYGRLTGSSDRLLAPPDHVIPPPEDIYIYSPLGTAFKVQGKDGALKNPSIVTIFAIWNTMMGTSILSIPWGIKQAGFTLGILIIIAMGFLTLYCCYRVLKSTKAIPYVDTSDWEFPDVCRYYFGAFGKWSSLIFSLVSLVGAMVVYWVLMSNFLFNAGKFIFNYVHHLNMSDTDFGTNGSERVICPFPETNHDGNSSVTLPPGSGNSSTAVFDHWWSKTNTIPLYLILLLFPLLNFRSASFFARFTFLGTASVVYLIVLVTVKAVHLGFHLEFHWFEPTKAFVPEFRLLFPQLTGILTLAFFIHNCIITLMKNNKHQENNVRDLSVAYLLVGLTYLYVGVLIFASFPSPELSKECIEPNFLDNFPSSDVWVFVARTFLLFQMTTVYPLLGYLVRVQVMSQIFGSSYPGFFHVLVLNVFIVGAGVLMAKFYPNIGSIIRYSGATCGLALVFVFPSLIHMISLKRQGQLRWPSAFFHSFLILLGMANVAGQFFM</sequence>
<evidence type="ECO:0000256" key="5">
    <source>
        <dbReference type="ARBA" id="ARBA00022723"/>
    </source>
</evidence>
<proteinExistence type="inferred from homology"/>
<evidence type="ECO:0000256" key="2">
    <source>
        <dbReference type="ARBA" id="ARBA00004155"/>
    </source>
</evidence>
<dbReference type="Pfam" id="PF01490">
    <property type="entry name" value="Aa_trans"/>
    <property type="match status" value="2"/>
</dbReference>
<keyword evidence="13" id="KW-0458">Lysosome</keyword>
<comment type="caution">
    <text evidence="24">The sequence shown here is derived from an EMBL/GenBank/DDBJ whole genome shotgun (WGS) entry which is preliminary data.</text>
</comment>
<keyword evidence="11" id="KW-1015">Disulfide bond</keyword>
<evidence type="ECO:0000256" key="1">
    <source>
        <dbReference type="ARBA" id="ARBA00004107"/>
    </source>
</evidence>
<feature type="transmembrane region" description="Helical" evidence="22">
    <location>
        <begin position="525"/>
        <end position="544"/>
    </location>
</feature>
<feature type="transmembrane region" description="Helical" evidence="22">
    <location>
        <begin position="129"/>
        <end position="149"/>
    </location>
</feature>
<comment type="subcellular location">
    <subcellularLocation>
        <location evidence="1">Late endosome membrane</location>
        <topology evidence="1">Multi-pass membrane protein</topology>
    </subcellularLocation>
    <subcellularLocation>
        <location evidence="2">Lysosome membrane</location>
        <topology evidence="2">Multi-pass membrane protein</topology>
    </subcellularLocation>
</comment>
<keyword evidence="25" id="KW-1185">Reference proteome</keyword>
<keyword evidence="10 22" id="KW-0472">Membrane</keyword>
<evidence type="ECO:0000256" key="18">
    <source>
        <dbReference type="ARBA" id="ARBA00038442"/>
    </source>
</evidence>
<feature type="transmembrane region" description="Helical" evidence="22">
    <location>
        <begin position="103"/>
        <end position="123"/>
    </location>
</feature>
<dbReference type="PANTHER" id="PTHR22950">
    <property type="entry name" value="AMINO ACID TRANSPORTER"/>
    <property type="match status" value="1"/>
</dbReference>
<comment type="catalytic activity">
    <reaction evidence="17">
        <text>L-tyrosine(in) = L-tyrosine(out)</text>
        <dbReference type="Rhea" id="RHEA:68572"/>
        <dbReference type="ChEBI" id="CHEBI:58315"/>
    </reaction>
</comment>
<keyword evidence="9" id="KW-0915">Sodium</keyword>
<dbReference type="InterPro" id="IPR013057">
    <property type="entry name" value="AA_transpt_TM"/>
</dbReference>
<gene>
    <name evidence="24" type="ORF">ACEWY4_004662</name>
</gene>
<feature type="domain" description="Amino acid transporter transmembrane" evidence="23">
    <location>
        <begin position="105"/>
        <end position="219"/>
    </location>
</feature>
<keyword evidence="5" id="KW-0479">Metal-binding</keyword>
<evidence type="ECO:0000256" key="17">
    <source>
        <dbReference type="ARBA" id="ARBA00036984"/>
    </source>
</evidence>
<evidence type="ECO:0000256" key="16">
    <source>
        <dbReference type="ARBA" id="ARBA00036887"/>
    </source>
</evidence>
<dbReference type="Proteomes" id="UP001591681">
    <property type="component" value="Unassembled WGS sequence"/>
</dbReference>
<reference evidence="24 25" key="1">
    <citation type="submission" date="2024-09" db="EMBL/GenBank/DDBJ databases">
        <title>A chromosome-level genome assembly of Gray's grenadier anchovy, Coilia grayii.</title>
        <authorList>
            <person name="Fu Z."/>
        </authorList>
    </citation>
    <scope>NUCLEOTIDE SEQUENCE [LARGE SCALE GENOMIC DNA]</scope>
    <source>
        <strain evidence="24">G4</strain>
        <tissue evidence="24">Muscle</tissue>
    </source>
</reference>
<keyword evidence="4 22" id="KW-0812">Transmembrane</keyword>
<keyword evidence="3" id="KW-0813">Transport</keyword>